<feature type="region of interest" description="Disordered" evidence="1">
    <location>
        <begin position="211"/>
        <end position="288"/>
    </location>
</feature>
<dbReference type="AlphaFoldDB" id="M7P432"/>
<dbReference type="eggNOG" id="ENOG502SD6F">
    <property type="taxonomic scope" value="Eukaryota"/>
</dbReference>
<accession>M7P432</accession>
<reference evidence="3" key="1">
    <citation type="journal article" date="2016" name="Nat. Commun.">
        <title>Genome analysis of three Pneumocystis species reveals adaptation mechanisms to life exclusively in mammalian hosts.</title>
        <authorList>
            <person name="Ma L."/>
            <person name="Chen Z."/>
            <person name="Huang D.W."/>
            <person name="Kutty G."/>
            <person name="Ishihara M."/>
            <person name="Wang H."/>
            <person name="Abouelleil A."/>
            <person name="Bishop L."/>
            <person name="Davey E."/>
            <person name="Deng R."/>
            <person name="Deng X."/>
            <person name="Fan L."/>
            <person name="Fantoni G."/>
            <person name="Fitzgerald M."/>
            <person name="Gogineni E."/>
            <person name="Goldberg J.M."/>
            <person name="Handley G."/>
            <person name="Hu X."/>
            <person name="Huber C."/>
            <person name="Jiao X."/>
            <person name="Jones K."/>
            <person name="Levin J.Z."/>
            <person name="Liu Y."/>
            <person name="Macdonald P."/>
            <person name="Melnikov A."/>
            <person name="Raley C."/>
            <person name="Sassi M."/>
            <person name="Sherman B.T."/>
            <person name="Song X."/>
            <person name="Sykes S."/>
            <person name="Tran B."/>
            <person name="Walsh L."/>
            <person name="Xia Y."/>
            <person name="Yang J."/>
            <person name="Young S."/>
            <person name="Zeng Q."/>
            <person name="Zheng X."/>
            <person name="Stephens R."/>
            <person name="Nusbaum C."/>
            <person name="Birren B.W."/>
            <person name="Azadi P."/>
            <person name="Lempicki R.A."/>
            <person name="Cuomo C.A."/>
            <person name="Kovacs J.A."/>
        </authorList>
    </citation>
    <scope>NUCLEOTIDE SEQUENCE [LARGE SCALE GENOMIC DNA]</scope>
    <source>
        <strain evidence="3">B123</strain>
    </source>
</reference>
<proteinExistence type="predicted"/>
<feature type="compositionally biased region" description="Basic residues" evidence="1">
    <location>
        <begin position="223"/>
        <end position="239"/>
    </location>
</feature>
<feature type="compositionally biased region" description="Basic and acidic residues" evidence="1">
    <location>
        <begin position="249"/>
        <end position="274"/>
    </location>
</feature>
<evidence type="ECO:0000256" key="1">
    <source>
        <dbReference type="SAM" id="MobiDB-lite"/>
    </source>
</evidence>
<comment type="caution">
    <text evidence="2">The sequence shown here is derived from an EMBL/GenBank/DDBJ whole genome shotgun (WGS) entry which is preliminary data.</text>
</comment>
<protein>
    <submittedName>
        <fullName evidence="2">Uncharacterized protein</fullName>
    </submittedName>
</protein>
<sequence>MIDIVENKDLNLGENRDFLASENLTVNSQNEEEKVDENENKSIYFEKKSEEDNGYVPFFAKKPRRSNNPLHILIQECSRQYIVNFLSKKSESCQRQLISDFDKLKDDLKLFCNYDVLENAKESIISQNEKFQYEDINLDSEIINLRFDEKDAVIKSFSDAIDELYYENSKKSKDVTEELDLDSIDKSLRIWYELAASNHIKDDTKCFLKNVPREPKNMEQKRNMSRNRQRSRYRDKKYSKNVENSHSIHYSDSRRGRGRKEMREKFRSLQKDHSNTSNCSLSIQKNSNENSLNNSANLIPGYIHPNFHHPGLPYNNYVQQNYIDYNHIQMSANHTSYPVQYNNAYYNYINPQNVQYGAPLMNNQYQKLKNYSEINQSNIPITWNSQENISFTSDQQGRHQHLPLPSDFMLGPIDGARIVMPEPHYVLGVIKGMVIRDGQGNFGISKYSFIPI</sequence>
<evidence type="ECO:0000313" key="3">
    <source>
        <dbReference type="Proteomes" id="UP000011958"/>
    </source>
</evidence>
<dbReference type="HOGENOM" id="CLU_625721_0_0_1"/>
<dbReference type="VEuPathDB" id="FungiDB:PNEG_03102"/>
<evidence type="ECO:0000313" key="2">
    <source>
        <dbReference type="EMBL" id="EMR08625.1"/>
    </source>
</evidence>
<feature type="compositionally biased region" description="Basic and acidic residues" evidence="1">
    <location>
        <begin position="211"/>
        <end position="222"/>
    </location>
</feature>
<dbReference type="GeneID" id="19896789"/>
<feature type="compositionally biased region" description="Polar residues" evidence="1">
    <location>
        <begin position="275"/>
        <end position="285"/>
    </location>
</feature>
<name>M7P432_PNEMU</name>
<dbReference type="OrthoDB" id="5341823at2759"/>
<organism evidence="2 3">
    <name type="scientific">Pneumocystis murina (strain B123)</name>
    <name type="common">Mouse pneumocystis pneumonia agent</name>
    <name type="synonym">Pneumocystis carinii f. sp. muris</name>
    <dbReference type="NCBI Taxonomy" id="1069680"/>
    <lineage>
        <taxon>Eukaryota</taxon>
        <taxon>Fungi</taxon>
        <taxon>Dikarya</taxon>
        <taxon>Ascomycota</taxon>
        <taxon>Taphrinomycotina</taxon>
        <taxon>Pneumocystomycetes</taxon>
        <taxon>Pneumocystaceae</taxon>
        <taxon>Pneumocystis</taxon>
    </lineage>
</organism>
<keyword evidence="3" id="KW-1185">Reference proteome</keyword>
<gene>
    <name evidence="2" type="ORF">PNEG_03102</name>
</gene>
<dbReference type="Proteomes" id="UP000011958">
    <property type="component" value="Unassembled WGS sequence"/>
</dbReference>
<dbReference type="RefSeq" id="XP_007875157.1">
    <property type="nucleotide sequence ID" value="XM_007876966.1"/>
</dbReference>
<dbReference type="EMBL" id="AFWA02000015">
    <property type="protein sequence ID" value="EMR08625.1"/>
    <property type="molecule type" value="Genomic_DNA"/>
</dbReference>